<sequence>MTIAKQIYELVKSLPQDQASEILTFAESIRAKYLNSNQPSSTVAPVPWAELVYSLAGSWGEDFPTLENIRDNSGQDILRERL</sequence>
<dbReference type="EMBL" id="CP030118">
    <property type="protein sequence ID" value="QDL07040.1"/>
    <property type="molecule type" value="Genomic_DNA"/>
</dbReference>
<reference evidence="1 2" key="1">
    <citation type="submission" date="2018-06" db="EMBL/GenBank/DDBJ databases">
        <title>Comparative genomics of Brasilonema spp. strains.</title>
        <authorList>
            <person name="Alvarenga D.O."/>
            <person name="Fiore M.F."/>
            <person name="Varani A.M."/>
        </authorList>
    </citation>
    <scope>NUCLEOTIDE SEQUENCE [LARGE SCALE GENOMIC DNA]</scope>
    <source>
        <strain evidence="1 2">CENA114</strain>
    </source>
</reference>
<evidence type="ECO:0000313" key="1">
    <source>
        <dbReference type="EMBL" id="QDL07040.1"/>
    </source>
</evidence>
<dbReference type="RefSeq" id="WP_169267130.1">
    <property type="nucleotide sequence ID" value="NZ_CAWOXK010000001.1"/>
</dbReference>
<organism evidence="1 2">
    <name type="scientific">Brasilonema sennae CENA114</name>
    <dbReference type="NCBI Taxonomy" id="415709"/>
    <lineage>
        <taxon>Bacteria</taxon>
        <taxon>Bacillati</taxon>
        <taxon>Cyanobacteriota</taxon>
        <taxon>Cyanophyceae</taxon>
        <taxon>Nostocales</taxon>
        <taxon>Scytonemataceae</taxon>
        <taxon>Brasilonema</taxon>
        <taxon>Bromeliae group (in: Brasilonema)</taxon>
    </lineage>
</organism>
<dbReference type="AlphaFoldDB" id="A0A856M9K9"/>
<protein>
    <submittedName>
        <fullName evidence="1">DUF2281 domain-containing protein</fullName>
    </submittedName>
</protein>
<keyword evidence="2" id="KW-1185">Reference proteome</keyword>
<dbReference type="Proteomes" id="UP000503129">
    <property type="component" value="Chromosome"/>
</dbReference>
<accession>A0A856M9K9</accession>
<gene>
    <name evidence="1" type="ORF">DP114_03145</name>
</gene>
<evidence type="ECO:0000313" key="2">
    <source>
        <dbReference type="Proteomes" id="UP000503129"/>
    </source>
</evidence>
<name>A0A856M9K9_9CYAN</name>
<proteinExistence type="predicted"/>
<dbReference type="KEGG" id="bsen:DP114_03145"/>